<keyword evidence="6" id="KW-0735">Signal-anchor</keyword>
<name>A0ABP0VE22_9BRYO</name>
<gene>
    <name evidence="13" type="ORF">CSSPJE1EN1_LOCUS28074</name>
</gene>
<keyword evidence="3" id="KW-0812">Transmembrane</keyword>
<evidence type="ECO:0000256" key="6">
    <source>
        <dbReference type="ARBA" id="ARBA00022968"/>
    </source>
</evidence>
<evidence type="ECO:0000313" key="13">
    <source>
        <dbReference type="EMBL" id="CAK9252696.1"/>
    </source>
</evidence>
<dbReference type="InterPro" id="IPR008928">
    <property type="entry name" value="6-hairpin_glycosidase_sf"/>
</dbReference>
<keyword evidence="8" id="KW-0472">Membrane</keyword>
<dbReference type="EMBL" id="CAXAQS010000688">
    <property type="protein sequence ID" value="CAK9252696.1"/>
    <property type="molecule type" value="Genomic_DNA"/>
</dbReference>
<evidence type="ECO:0000259" key="12">
    <source>
        <dbReference type="Pfam" id="PF03200"/>
    </source>
</evidence>
<dbReference type="PANTHER" id="PTHR10412:SF11">
    <property type="entry name" value="MANNOSYL-OLIGOSACCHARIDE GLUCOSIDASE"/>
    <property type="match status" value="1"/>
</dbReference>
<dbReference type="InterPro" id="IPR031335">
    <property type="entry name" value="Glyco_hydro_63_C"/>
</dbReference>
<dbReference type="SUPFAM" id="SSF48208">
    <property type="entry name" value="Six-hairpin glycosidases"/>
    <property type="match status" value="1"/>
</dbReference>
<dbReference type="Proteomes" id="UP001497444">
    <property type="component" value="Unassembled WGS sequence"/>
</dbReference>
<evidence type="ECO:0000256" key="4">
    <source>
        <dbReference type="ARBA" id="ARBA00022801"/>
    </source>
</evidence>
<dbReference type="InterPro" id="IPR038518">
    <property type="entry name" value="Glyco_hydro_63N_sf"/>
</dbReference>
<dbReference type="PANTHER" id="PTHR10412">
    <property type="entry name" value="MANNOSYL-OLIGOSACCHARIDE GLUCOSIDASE"/>
    <property type="match status" value="1"/>
</dbReference>
<protein>
    <recommendedName>
        <fullName evidence="11">mannosyl-oligosaccharide glucosidase</fullName>
        <ecNumber evidence="11">3.2.1.106</ecNumber>
    </recommendedName>
</protein>
<comment type="similarity">
    <text evidence="2">Belongs to the glycosyl hydrolase 63 family.</text>
</comment>
<evidence type="ECO:0000256" key="11">
    <source>
        <dbReference type="ARBA" id="ARBA00038888"/>
    </source>
</evidence>
<dbReference type="InterPro" id="IPR012341">
    <property type="entry name" value="6hp_glycosidase-like_sf"/>
</dbReference>
<comment type="subcellular location">
    <subcellularLocation>
        <location evidence="1">Endoplasmic reticulum membrane</location>
        <topology evidence="1">Single-pass type II membrane protein</topology>
    </subcellularLocation>
</comment>
<keyword evidence="4" id="KW-0378">Hydrolase</keyword>
<feature type="domain" description="Glycosyl hydrolase family 63 C-terminal" evidence="12">
    <location>
        <begin position="133"/>
        <end position="343"/>
    </location>
</feature>
<feature type="non-terminal residue" evidence="13">
    <location>
        <position position="343"/>
    </location>
</feature>
<keyword evidence="10" id="KW-0326">Glycosidase</keyword>
<evidence type="ECO:0000256" key="5">
    <source>
        <dbReference type="ARBA" id="ARBA00022824"/>
    </source>
</evidence>
<evidence type="ECO:0000256" key="8">
    <source>
        <dbReference type="ARBA" id="ARBA00023136"/>
    </source>
</evidence>
<proteinExistence type="inferred from homology"/>
<evidence type="ECO:0000256" key="10">
    <source>
        <dbReference type="ARBA" id="ARBA00023295"/>
    </source>
</evidence>
<sequence length="343" mass="39700">TNKNQSLSIVLYLAKDRQSDSLKVLKSDSNSLQIEGQSKYIGNFNFDIKFNDMKTDALYKGVLETRSSLVDAVKTIKTNLKPHKANETEIFALYNSDSHDNSSFVAFQVVFHSEAQIEMHFQLKNQTNLNDISYDKELEKRIETYGKEFEQKLQLSKRNFSDSEVSFAKATLSELIGSIGYFYGNLSVDSPGMKSAKLYGPLQILSAIPSRPRFPRPFLWDEGFHNLLISRWNSSLSLKIIKSWFNLMNIEGWIPREIVLVSEHFWTQHDDNANPPSFLLTIDSLISQKKIDDQYLKDIYPRLHAWFDWYNNTQIGHLMGTYRWRGRDKDDNNRELNPGSLTS</sequence>
<accession>A0ABP0VE22</accession>
<evidence type="ECO:0000256" key="7">
    <source>
        <dbReference type="ARBA" id="ARBA00022989"/>
    </source>
</evidence>
<keyword evidence="14" id="KW-1185">Reference proteome</keyword>
<feature type="non-terminal residue" evidence="13">
    <location>
        <position position="1"/>
    </location>
</feature>
<reference evidence="13" key="1">
    <citation type="submission" date="2024-02" db="EMBL/GenBank/DDBJ databases">
        <authorList>
            <consortium name="ELIXIR-Norway"/>
            <consortium name="Elixir Norway"/>
        </authorList>
    </citation>
    <scope>NUCLEOTIDE SEQUENCE</scope>
</reference>
<comment type="caution">
    <text evidence="13">The sequence shown here is derived from an EMBL/GenBank/DDBJ whole genome shotgun (WGS) entry which is preliminary data.</text>
</comment>
<dbReference type="Pfam" id="PF03200">
    <property type="entry name" value="Glyco_hydro_63"/>
    <property type="match status" value="1"/>
</dbReference>
<organism evidence="13 14">
    <name type="scientific">Sphagnum jensenii</name>
    <dbReference type="NCBI Taxonomy" id="128206"/>
    <lineage>
        <taxon>Eukaryota</taxon>
        <taxon>Viridiplantae</taxon>
        <taxon>Streptophyta</taxon>
        <taxon>Embryophyta</taxon>
        <taxon>Bryophyta</taxon>
        <taxon>Sphagnophytina</taxon>
        <taxon>Sphagnopsida</taxon>
        <taxon>Sphagnales</taxon>
        <taxon>Sphagnaceae</taxon>
        <taxon>Sphagnum</taxon>
    </lineage>
</organism>
<keyword evidence="7" id="KW-1133">Transmembrane helix</keyword>
<evidence type="ECO:0000256" key="9">
    <source>
        <dbReference type="ARBA" id="ARBA00023180"/>
    </source>
</evidence>
<dbReference type="EC" id="3.2.1.106" evidence="11"/>
<dbReference type="InterPro" id="IPR004888">
    <property type="entry name" value="Glycoside_hydrolase_63"/>
</dbReference>
<dbReference type="Gene3D" id="1.50.10.10">
    <property type="match status" value="1"/>
</dbReference>
<keyword evidence="5" id="KW-0256">Endoplasmic reticulum</keyword>
<evidence type="ECO:0000313" key="14">
    <source>
        <dbReference type="Proteomes" id="UP001497444"/>
    </source>
</evidence>
<dbReference type="Gene3D" id="2.70.98.110">
    <property type="entry name" value="Glycosyl hydrolase family 63, N-terminal domain"/>
    <property type="match status" value="1"/>
</dbReference>
<evidence type="ECO:0000256" key="2">
    <source>
        <dbReference type="ARBA" id="ARBA00010833"/>
    </source>
</evidence>
<keyword evidence="9" id="KW-0325">Glycoprotein</keyword>
<evidence type="ECO:0000256" key="1">
    <source>
        <dbReference type="ARBA" id="ARBA00004648"/>
    </source>
</evidence>
<evidence type="ECO:0000256" key="3">
    <source>
        <dbReference type="ARBA" id="ARBA00022692"/>
    </source>
</evidence>